<dbReference type="AlphaFoldDB" id="A0A5C6RM22"/>
<feature type="domain" description="4Fe-4S ferredoxin-type" evidence="2">
    <location>
        <begin position="911"/>
        <end position="942"/>
    </location>
</feature>
<name>A0A5C6RM22_9BACT</name>
<organism evidence="3 4">
    <name type="scientific">Phaeodactylibacter luteus</name>
    <dbReference type="NCBI Taxonomy" id="1564516"/>
    <lineage>
        <taxon>Bacteria</taxon>
        <taxon>Pseudomonadati</taxon>
        <taxon>Bacteroidota</taxon>
        <taxon>Saprospiria</taxon>
        <taxon>Saprospirales</taxon>
        <taxon>Haliscomenobacteraceae</taxon>
        <taxon>Phaeodactylibacter</taxon>
    </lineage>
</organism>
<proteinExistence type="predicted"/>
<dbReference type="SUPFAM" id="SSF54862">
    <property type="entry name" value="4Fe-4S ferredoxins"/>
    <property type="match status" value="1"/>
</dbReference>
<reference evidence="3 4" key="1">
    <citation type="submission" date="2019-08" db="EMBL/GenBank/DDBJ databases">
        <title>Genome of Phaeodactylibacter luteus.</title>
        <authorList>
            <person name="Bowman J.P."/>
        </authorList>
    </citation>
    <scope>NUCLEOTIDE SEQUENCE [LARGE SCALE GENOMIC DNA]</scope>
    <source>
        <strain evidence="3 4">KCTC 42180</strain>
    </source>
</reference>
<dbReference type="InterPro" id="IPR030948">
    <property type="entry name" value="TAT_var_transloc_signal_dom"/>
</dbReference>
<dbReference type="RefSeq" id="WP_147167679.1">
    <property type="nucleotide sequence ID" value="NZ_VOOR01000021.1"/>
</dbReference>
<dbReference type="Gene3D" id="3.30.2070.10">
    <property type="entry name" value="Formate dehydrogenase/DMSO reductase"/>
    <property type="match status" value="1"/>
</dbReference>
<dbReference type="SUPFAM" id="SSF53706">
    <property type="entry name" value="Formate dehydrogenase/DMSO reductase, domains 1-3"/>
    <property type="match status" value="1"/>
</dbReference>
<dbReference type="PANTHER" id="PTHR42783">
    <property type="entry name" value="GLUTAMATE SYNTHASE [NADPH] SMALL CHAIN"/>
    <property type="match status" value="1"/>
</dbReference>
<dbReference type="Gene3D" id="3.30.70.20">
    <property type="match status" value="2"/>
</dbReference>
<dbReference type="Gene3D" id="2.20.25.90">
    <property type="entry name" value="ADC-like domains"/>
    <property type="match status" value="1"/>
</dbReference>
<dbReference type="CDD" id="cd10551">
    <property type="entry name" value="PsrB"/>
    <property type="match status" value="1"/>
</dbReference>
<feature type="domain" description="4Fe-4S ferredoxin-type" evidence="2">
    <location>
        <begin position="856"/>
        <end position="886"/>
    </location>
</feature>
<keyword evidence="4" id="KW-1185">Reference proteome</keyword>
<evidence type="ECO:0000256" key="1">
    <source>
        <dbReference type="SAM" id="Coils"/>
    </source>
</evidence>
<evidence type="ECO:0000259" key="2">
    <source>
        <dbReference type="PROSITE" id="PS51379"/>
    </source>
</evidence>
<dbReference type="Gene3D" id="3.40.50.740">
    <property type="match status" value="1"/>
</dbReference>
<dbReference type="PANTHER" id="PTHR42783:SF3">
    <property type="entry name" value="GLUTAMATE SYNTHASE [NADPH] SMALL CHAIN-RELATED"/>
    <property type="match status" value="1"/>
</dbReference>
<dbReference type="NCBIfam" id="TIGR04519">
    <property type="entry name" value="MoCo_extend_TAT"/>
    <property type="match status" value="1"/>
</dbReference>
<sequence>MKNNNNGVWIGVEQLQNDPSYQEANKNEFAELPVVDSLSNENTLGAEASRRDFLKYLGFGLGAATLAASCEIPVKRAIPYVVKPDEIVPGVATYYASSFVQGGDYCSILVKTREGRPIKIEGNTLSGITKGGTSARAQALVLGLYDTNRLDGPYRIADGKIQRSANRNDRGPSWAEIDKEVMGKLSASSSIRILGNTIMSPTTKKALADFKAAYPNAEVVMYDPVSSSALLEANEASFGQAVVPDYHFDKANVIVSFDADFLGTWVSPVEFAAQYVKNRKAKKGAKMSRHIQVESHMSLTGSNADNRILVRPSEQGAAIVALYNAVAAKTGNAAVNGPKLSGDQAKKLQKVADELYSNRGASLIVSGSNNKGEQILINGINNMLGNYGKTLDFAHASMQRQGRDKAVQDLISDMNNGRVDALFVMDGANPAFDLPNKEQFAAAASKVKLKVSFSTVPNETVALCDYIAPTHHLLESWGDVEAKRGQFSLVQPAIAPIFNTIGRAGTRQAEESLLRWANYDMMAGMPADSTAVDAPNGYYDKLHADAGAFYFEYLKQHWQEAIFPMQRNFATFQAFWDSALHDGVFEVAQEAPVMAFAADVSQAAGMVRKPSNAELEISFFETVNMGGGVYGNNPWLLEMPDPVNRCSWGNYLAIPVGWDGGNEFTSFMGLNPDEVKGKADIVEVTVAGKAQRCTVVRQFGQMPGTVSIALGYGRTETGMLGNAVGNNVGVDTYPWMSLDQYGNVQYYATVDSVSERVGVEDEFACVQYHHSMGLKGIDPESGEEINVDEKTVMTLGSGFQGGLTNRSIIYQGNIAELDELEHHIEEKRSEAQKLNSHTLYPYDEYKENVYGQGHHWAMHIDLSACIGCGACQVACIAENNVPVVGKKEVARHHEMTWLRIDRYFYGDYENPNVVYQPMMCQHCDNAPCENVCPVAATNHSSEGLNQMTYNRCIGTRYCANNCPYKVRRFNWLDYTTADLFGANEYELNGEEALPFGADNLTRMVLNPDVTVRSRGVIEKCSFCVQRIQEGKLTAKREQRQLRDQDVKTACQTACPTGAIVFGDSNNKEGLIAERMESPLNYLVLEEINTQSAVRYQARVNNKNEELDA</sequence>
<comment type="caution">
    <text evidence="3">The sequence shown here is derived from an EMBL/GenBank/DDBJ whole genome shotgun (WGS) entry which is preliminary data.</text>
</comment>
<accession>A0A5C6RM22</accession>
<dbReference type="EMBL" id="VOOR01000021">
    <property type="protein sequence ID" value="TXB62959.1"/>
    <property type="molecule type" value="Genomic_DNA"/>
</dbReference>
<keyword evidence="1" id="KW-0175">Coiled coil</keyword>
<dbReference type="Pfam" id="PF13247">
    <property type="entry name" value="Fer4_11"/>
    <property type="match status" value="1"/>
</dbReference>
<dbReference type="PROSITE" id="PS51379">
    <property type="entry name" value="4FE4S_FER_2"/>
    <property type="match status" value="3"/>
</dbReference>
<dbReference type="Pfam" id="PF12797">
    <property type="entry name" value="Fer4_2"/>
    <property type="match status" value="1"/>
</dbReference>
<evidence type="ECO:0000313" key="4">
    <source>
        <dbReference type="Proteomes" id="UP000321580"/>
    </source>
</evidence>
<dbReference type="Proteomes" id="UP000321580">
    <property type="component" value="Unassembled WGS sequence"/>
</dbReference>
<dbReference type="OrthoDB" id="9779457at2"/>
<dbReference type="InterPro" id="IPR017896">
    <property type="entry name" value="4Fe4S_Fe-S-bd"/>
</dbReference>
<protein>
    <submittedName>
        <fullName evidence="3">4Fe-4S dicluster domain-containing protein</fullName>
    </submittedName>
</protein>
<dbReference type="Gene3D" id="3.40.228.10">
    <property type="entry name" value="Dimethylsulfoxide Reductase, domain 2"/>
    <property type="match status" value="1"/>
</dbReference>
<feature type="coiled-coil region" evidence="1">
    <location>
        <begin position="810"/>
        <end position="837"/>
    </location>
</feature>
<feature type="domain" description="4Fe-4S ferredoxin-type" evidence="2">
    <location>
        <begin position="943"/>
        <end position="972"/>
    </location>
</feature>
<gene>
    <name evidence="3" type="ORF">FRY97_11500</name>
</gene>
<evidence type="ECO:0000313" key="3">
    <source>
        <dbReference type="EMBL" id="TXB62959.1"/>
    </source>
</evidence>